<dbReference type="SUPFAM" id="SSF54928">
    <property type="entry name" value="RNA-binding domain, RBD"/>
    <property type="match status" value="2"/>
</dbReference>
<evidence type="ECO:0000313" key="4">
    <source>
        <dbReference type="EMBL" id="CAD9368101.1"/>
    </source>
</evidence>
<dbReference type="PROSITE" id="PS50102">
    <property type="entry name" value="RRM"/>
    <property type="match status" value="2"/>
</dbReference>
<organism evidence="4">
    <name type="scientific">Octactis speculum</name>
    <dbReference type="NCBI Taxonomy" id="3111310"/>
    <lineage>
        <taxon>Eukaryota</taxon>
        <taxon>Sar</taxon>
        <taxon>Stramenopiles</taxon>
        <taxon>Ochrophyta</taxon>
        <taxon>Dictyochophyceae</taxon>
        <taxon>Dictyochales</taxon>
        <taxon>Dictyochaceae</taxon>
        <taxon>Octactis</taxon>
    </lineage>
</organism>
<dbReference type="Gene3D" id="3.30.70.330">
    <property type="match status" value="3"/>
</dbReference>
<proteinExistence type="predicted"/>
<feature type="compositionally biased region" description="Basic residues" evidence="2">
    <location>
        <begin position="1"/>
        <end position="10"/>
    </location>
</feature>
<dbReference type="PANTHER" id="PTHR47330:SF1">
    <property type="entry name" value="POLY(U)-BINDING-SPLICING FACTOR PUF60"/>
    <property type="match status" value="1"/>
</dbReference>
<dbReference type="GO" id="GO:0071013">
    <property type="term" value="C:catalytic step 2 spliceosome"/>
    <property type="evidence" value="ECO:0007669"/>
    <property type="project" value="TreeGrafter"/>
</dbReference>
<dbReference type="SMART" id="SM00361">
    <property type="entry name" value="RRM_1"/>
    <property type="match status" value="3"/>
</dbReference>
<reference evidence="4" key="1">
    <citation type="submission" date="2021-01" db="EMBL/GenBank/DDBJ databases">
        <authorList>
            <person name="Corre E."/>
            <person name="Pelletier E."/>
            <person name="Niang G."/>
            <person name="Scheremetjew M."/>
            <person name="Finn R."/>
            <person name="Kale V."/>
            <person name="Holt S."/>
            <person name="Cochrane G."/>
            <person name="Meng A."/>
            <person name="Brown T."/>
            <person name="Cohen L."/>
        </authorList>
    </citation>
    <scope>NUCLEOTIDE SEQUENCE</scope>
    <source>
        <strain evidence="4">CCMP1381</strain>
    </source>
</reference>
<dbReference type="EMBL" id="HBGS01000045">
    <property type="protein sequence ID" value="CAD9368101.1"/>
    <property type="molecule type" value="Transcribed_RNA"/>
</dbReference>
<feature type="compositionally biased region" description="Low complexity" evidence="2">
    <location>
        <begin position="393"/>
        <end position="412"/>
    </location>
</feature>
<dbReference type="Pfam" id="PF00076">
    <property type="entry name" value="RRM_1"/>
    <property type="match status" value="2"/>
</dbReference>
<dbReference type="InterPro" id="IPR003954">
    <property type="entry name" value="RRM_euk-type"/>
</dbReference>
<accession>A0A7S2AH99</accession>
<dbReference type="PANTHER" id="PTHR47330">
    <property type="entry name" value="POLY(U)-BINDING-SPLICING FACTOR PUF60-B-RELATED"/>
    <property type="match status" value="1"/>
</dbReference>
<gene>
    <name evidence="4" type="ORF">DSPE1174_LOCUS27</name>
</gene>
<dbReference type="GO" id="GO:0006376">
    <property type="term" value="P:mRNA splice site recognition"/>
    <property type="evidence" value="ECO:0007669"/>
    <property type="project" value="TreeGrafter"/>
</dbReference>
<dbReference type="InterPro" id="IPR051974">
    <property type="entry name" value="PUF60_regulator"/>
</dbReference>
<evidence type="ECO:0000259" key="3">
    <source>
        <dbReference type="PROSITE" id="PS50102"/>
    </source>
</evidence>
<evidence type="ECO:0000256" key="2">
    <source>
        <dbReference type="SAM" id="MobiDB-lite"/>
    </source>
</evidence>
<keyword evidence="1" id="KW-0694">RNA-binding</keyword>
<evidence type="ECO:0000256" key="1">
    <source>
        <dbReference type="PROSITE-ProRule" id="PRU00176"/>
    </source>
</evidence>
<name>A0A7S2AH99_9STRA</name>
<feature type="domain" description="RRM" evidence="3">
    <location>
        <begin position="111"/>
        <end position="189"/>
    </location>
</feature>
<dbReference type="InterPro" id="IPR035979">
    <property type="entry name" value="RBD_domain_sf"/>
</dbReference>
<dbReference type="InterPro" id="IPR000504">
    <property type="entry name" value="RRM_dom"/>
</dbReference>
<sequence length="529" mass="55496">MATTKRRKRASGWDTPASDVADATTTATSAANGITGIMGTAAAANPLQQMAQAQTVQQLLLQQHQSNALLANPIMANMMLANPSLFGGAAGVTGGVPSMGPPSSAGRRMDCRIYVGSLHYDLAEHDIRGVFEAFGKITEVTMSYEPATGKSKGYCFIEYENPNSANQALQAMNGFELAGRQIKVGKPDGAPGAGMMGASGSLSFATPTNSGPAIQAVDRNTAMLQAHALVQAALGKAQPATNALTLMDKASTGTDTAAAGVVANQSSDTRNRIYVGNISTDIGPEALQTVFEPFGRITDVQILPDPAGVAKHRGYGFIQYETNRAAIEAVSQMNDFELLGRRLKVNWANSATTTLNQSQVSASTAVLTPQMLAFQQSTVAQQLAALRTATGNTTTTNLTSSSTPSLPDQDSSPAVSTAKKTSDSEEAAAAAADQQLPRCVLLKNMVSEEEAADSELAGEIEEEGTKYGKVESVKVHMAEKQGVLIFLLYEAASSAARAQSTLHRRYFGGRIISAELYDHGKFIAGDFGN</sequence>
<feature type="region of interest" description="Disordered" evidence="2">
    <location>
        <begin position="1"/>
        <end position="20"/>
    </location>
</feature>
<dbReference type="SMART" id="SM00360">
    <property type="entry name" value="RRM"/>
    <property type="match status" value="3"/>
</dbReference>
<dbReference type="AlphaFoldDB" id="A0A7S2AH99"/>
<dbReference type="InterPro" id="IPR012677">
    <property type="entry name" value="Nucleotide-bd_a/b_plait_sf"/>
</dbReference>
<feature type="domain" description="RRM" evidence="3">
    <location>
        <begin position="271"/>
        <end position="350"/>
    </location>
</feature>
<protein>
    <recommendedName>
        <fullName evidence="3">RRM domain-containing protein</fullName>
    </recommendedName>
</protein>
<feature type="region of interest" description="Disordered" evidence="2">
    <location>
        <begin position="393"/>
        <end position="424"/>
    </location>
</feature>
<dbReference type="GO" id="GO:0000381">
    <property type="term" value="P:regulation of alternative mRNA splicing, via spliceosome"/>
    <property type="evidence" value="ECO:0007669"/>
    <property type="project" value="TreeGrafter"/>
</dbReference>
<dbReference type="GO" id="GO:0003723">
    <property type="term" value="F:RNA binding"/>
    <property type="evidence" value="ECO:0007669"/>
    <property type="project" value="UniProtKB-UniRule"/>
</dbReference>
<dbReference type="GO" id="GO:0071011">
    <property type="term" value="C:precatalytic spliceosome"/>
    <property type="evidence" value="ECO:0007669"/>
    <property type="project" value="TreeGrafter"/>
</dbReference>
<dbReference type="GO" id="GO:0000380">
    <property type="term" value="P:alternative mRNA splicing, via spliceosome"/>
    <property type="evidence" value="ECO:0007669"/>
    <property type="project" value="TreeGrafter"/>
</dbReference>